<feature type="domain" description="PHD-type" evidence="6">
    <location>
        <begin position="318"/>
        <end position="367"/>
    </location>
</feature>
<dbReference type="InterPro" id="IPR013083">
    <property type="entry name" value="Znf_RING/FYVE/PHD"/>
</dbReference>
<feature type="compositionally biased region" description="Low complexity" evidence="5">
    <location>
        <begin position="31"/>
        <end position="54"/>
    </location>
</feature>
<dbReference type="Gene3D" id="3.30.40.10">
    <property type="entry name" value="Zinc/RING finger domain, C3HC4 (zinc finger)"/>
    <property type="match status" value="2"/>
</dbReference>
<proteinExistence type="predicted"/>
<evidence type="ECO:0000313" key="8">
    <source>
        <dbReference type="Proteomes" id="UP001623330"/>
    </source>
</evidence>
<feature type="compositionally biased region" description="Basic residues" evidence="5">
    <location>
        <begin position="20"/>
        <end position="30"/>
    </location>
</feature>
<dbReference type="EMBL" id="JBEVYD010000003">
    <property type="protein sequence ID" value="KAL3234509.1"/>
    <property type="molecule type" value="Genomic_DNA"/>
</dbReference>
<evidence type="ECO:0000313" key="7">
    <source>
        <dbReference type="EMBL" id="KAL3234509.1"/>
    </source>
</evidence>
<name>A0ABR4NZB5_9SACH</name>
<feature type="region of interest" description="Disordered" evidence="5">
    <location>
        <begin position="1"/>
        <end position="103"/>
    </location>
</feature>
<dbReference type="InterPro" id="IPR052819">
    <property type="entry name" value="Chromatin_regulatory_protein"/>
</dbReference>
<dbReference type="InterPro" id="IPR001965">
    <property type="entry name" value="Znf_PHD"/>
</dbReference>
<dbReference type="PANTHER" id="PTHR47636:SF1">
    <property type="entry name" value="TRANSCRIPTIONAL REGULATORY PROTEIN RCO1"/>
    <property type="match status" value="1"/>
</dbReference>
<sequence length="719" mass="81038">MTSSDGSNSSSTFGNEVKKNGRKNFSRRQSLRSSSTPPLTSSSSDNNSVSTPGSNSLSQQQKIGSSGVETANKIQTELSHSNGNNMNTSGRSRPKRSTSQNVDYDLKKRKIIKVELSRKTGEGTSSNTMNQRGGSNTSIEEYGPQEKKQILEYDKRGKLINVNEPPVIETVNGANGVPLGQFPSDKTKKEYLWSFKKSISPSFLLTTNNESNNENNNKLPISQQIEELIVQAKINTNKDKELASTSNMRHTVKTNRKTDPVLIPKGINLHNPHVKTKTKDNNAFASTTKLIGQNRVAQMDETKTKRPTPNNTQEIENDDFCSACFQTGSFLCCDTCPKSFHFLCLNPPLDPDNLPEGDWSCPQCVMKHRYTNHAQLIKAQNLFVNQYPKGKRLFGKLLFTLQGTNPLQFSLPNNIKETFQSVKTGPRGQYSDNSEKEPLTDKQIFHSPYGQSITKLDSYNADVHIDPETGKILTCYRCGITRLGSWSHPEESRLLIKCDYCNTRWHLDCVPDVPRASLKNLGSKWQCPLHSEPVRITTFEDKATNKKIRKLSKNQKYLRPLQSCGFKNDGDIEIALDEFSAPPPRTMKNINLKYKSIPVLDESGVKLDFLDKLQRVKFNEISSKIKEQGEVLEKVMRCAKQDEKEDILALLHMKFDSSSQLQKLWDFKELTTKVGIKSEAGENLSDIKQENDTQALLALKHLIESKPKDEVIRFFNLTE</sequence>
<keyword evidence="8" id="KW-1185">Reference proteome</keyword>
<dbReference type="PANTHER" id="PTHR47636">
    <property type="entry name" value="TRANSCRIPTIONAL REGULATORY PROTEIN RCO1"/>
    <property type="match status" value="1"/>
</dbReference>
<evidence type="ECO:0000256" key="3">
    <source>
        <dbReference type="ARBA" id="ARBA00022833"/>
    </source>
</evidence>
<dbReference type="CDD" id="cd15535">
    <property type="entry name" value="PHD1_Rco1"/>
    <property type="match status" value="1"/>
</dbReference>
<reference evidence="7 8" key="1">
    <citation type="submission" date="2024-05" db="EMBL/GenBank/DDBJ databases">
        <title>Long read based assembly of the Candida bracarensis genome reveals expanded adhesin content.</title>
        <authorList>
            <person name="Marcet-Houben M."/>
            <person name="Ksiezopolska E."/>
            <person name="Gabaldon T."/>
        </authorList>
    </citation>
    <scope>NUCLEOTIDE SEQUENCE [LARGE SCALE GENOMIC DNA]</scope>
    <source>
        <strain evidence="7 8">CBM6</strain>
    </source>
</reference>
<keyword evidence="1" id="KW-0479">Metal-binding</keyword>
<dbReference type="InterPro" id="IPR011011">
    <property type="entry name" value="Znf_FYVE_PHD"/>
</dbReference>
<keyword evidence="3" id="KW-0862">Zinc</keyword>
<dbReference type="SUPFAM" id="SSF57903">
    <property type="entry name" value="FYVE/PHD zinc finger"/>
    <property type="match status" value="2"/>
</dbReference>
<dbReference type="PROSITE" id="PS50016">
    <property type="entry name" value="ZF_PHD_2"/>
    <property type="match status" value="1"/>
</dbReference>
<feature type="compositionally biased region" description="Polar residues" evidence="5">
    <location>
        <begin position="55"/>
        <end position="102"/>
    </location>
</feature>
<dbReference type="Pfam" id="PF00628">
    <property type="entry name" value="PHD"/>
    <property type="match status" value="1"/>
</dbReference>
<dbReference type="PROSITE" id="PS01359">
    <property type="entry name" value="ZF_PHD_1"/>
    <property type="match status" value="1"/>
</dbReference>
<evidence type="ECO:0000256" key="1">
    <source>
        <dbReference type="ARBA" id="ARBA00022723"/>
    </source>
</evidence>
<evidence type="ECO:0000259" key="6">
    <source>
        <dbReference type="PROSITE" id="PS50016"/>
    </source>
</evidence>
<accession>A0ABR4NZB5</accession>
<organism evidence="7 8">
    <name type="scientific">Nakaseomyces bracarensis</name>
    <dbReference type="NCBI Taxonomy" id="273131"/>
    <lineage>
        <taxon>Eukaryota</taxon>
        <taxon>Fungi</taxon>
        <taxon>Dikarya</taxon>
        <taxon>Ascomycota</taxon>
        <taxon>Saccharomycotina</taxon>
        <taxon>Saccharomycetes</taxon>
        <taxon>Saccharomycetales</taxon>
        <taxon>Saccharomycetaceae</taxon>
        <taxon>Nakaseomyces</taxon>
    </lineage>
</organism>
<evidence type="ECO:0000256" key="5">
    <source>
        <dbReference type="SAM" id="MobiDB-lite"/>
    </source>
</evidence>
<gene>
    <name evidence="7" type="ORF">RNJ44_03271</name>
</gene>
<feature type="compositionally biased region" description="Low complexity" evidence="5">
    <location>
        <begin position="1"/>
        <end position="11"/>
    </location>
</feature>
<evidence type="ECO:0000256" key="2">
    <source>
        <dbReference type="ARBA" id="ARBA00022771"/>
    </source>
</evidence>
<protein>
    <submittedName>
        <fullName evidence="7">Transcriptional regulatory protein RCO1</fullName>
    </submittedName>
</protein>
<dbReference type="InterPro" id="IPR019786">
    <property type="entry name" value="Zinc_finger_PHD-type_CS"/>
</dbReference>
<dbReference type="Proteomes" id="UP001623330">
    <property type="component" value="Unassembled WGS sequence"/>
</dbReference>
<keyword evidence="2 4" id="KW-0863">Zinc-finger</keyword>
<dbReference type="SMART" id="SM00249">
    <property type="entry name" value="PHD"/>
    <property type="match status" value="2"/>
</dbReference>
<feature type="compositionally biased region" description="Polar residues" evidence="5">
    <location>
        <begin position="122"/>
        <end position="139"/>
    </location>
</feature>
<feature type="region of interest" description="Disordered" evidence="5">
    <location>
        <begin position="116"/>
        <end position="140"/>
    </location>
</feature>
<dbReference type="InterPro" id="IPR019787">
    <property type="entry name" value="Znf_PHD-finger"/>
</dbReference>
<evidence type="ECO:0000256" key="4">
    <source>
        <dbReference type="PROSITE-ProRule" id="PRU00146"/>
    </source>
</evidence>
<comment type="caution">
    <text evidence="7">The sequence shown here is derived from an EMBL/GenBank/DDBJ whole genome shotgun (WGS) entry which is preliminary data.</text>
</comment>